<keyword evidence="8" id="KW-1185">Reference proteome</keyword>
<dbReference type="GO" id="GO:0000976">
    <property type="term" value="F:transcription cis-regulatory region binding"/>
    <property type="evidence" value="ECO:0007669"/>
    <property type="project" value="TreeGrafter"/>
</dbReference>
<proteinExistence type="inferred from homology"/>
<keyword evidence="2" id="KW-0805">Transcription regulation</keyword>
<gene>
    <name evidence="7" type="ordered locus">Pden_3513</name>
</gene>
<dbReference type="CDD" id="cd05466">
    <property type="entry name" value="PBP2_LTTR_substrate"/>
    <property type="match status" value="1"/>
</dbReference>
<dbReference type="SUPFAM" id="SSF53850">
    <property type="entry name" value="Periplasmic binding protein-like II"/>
    <property type="match status" value="1"/>
</dbReference>
<dbReference type="InterPro" id="IPR000847">
    <property type="entry name" value="LysR_HTH_N"/>
</dbReference>
<feature type="domain" description="HTH lysR-type" evidence="6">
    <location>
        <begin position="58"/>
        <end position="102"/>
    </location>
</feature>
<dbReference type="Pfam" id="PF03466">
    <property type="entry name" value="LysR_substrate"/>
    <property type="match status" value="1"/>
</dbReference>
<dbReference type="InterPro" id="IPR036388">
    <property type="entry name" value="WH-like_DNA-bd_sf"/>
</dbReference>
<keyword evidence="4" id="KW-0804">Transcription</keyword>
<evidence type="ECO:0000313" key="7">
    <source>
        <dbReference type="EMBL" id="ABL71583.1"/>
    </source>
</evidence>
<dbReference type="Proteomes" id="UP000000361">
    <property type="component" value="Chromosome 2"/>
</dbReference>
<dbReference type="Gene3D" id="1.10.10.10">
    <property type="entry name" value="Winged helix-like DNA-binding domain superfamily/Winged helix DNA-binding domain"/>
    <property type="match status" value="2"/>
</dbReference>
<dbReference type="EnsemblBacteria" id="ABL71583">
    <property type="protein sequence ID" value="ABL71583"/>
    <property type="gene ID" value="Pden_3513"/>
</dbReference>
<evidence type="ECO:0000256" key="4">
    <source>
        <dbReference type="ARBA" id="ARBA00023163"/>
    </source>
</evidence>
<evidence type="ECO:0000256" key="2">
    <source>
        <dbReference type="ARBA" id="ARBA00023015"/>
    </source>
</evidence>
<dbReference type="Pfam" id="PF00126">
    <property type="entry name" value="HTH_1"/>
    <property type="match status" value="2"/>
</dbReference>
<evidence type="ECO:0000256" key="5">
    <source>
        <dbReference type="SAM" id="MobiDB-lite"/>
    </source>
</evidence>
<organism evidence="7 8">
    <name type="scientific">Paracoccus denitrificans (strain Pd 1222)</name>
    <dbReference type="NCBI Taxonomy" id="318586"/>
    <lineage>
        <taxon>Bacteria</taxon>
        <taxon>Pseudomonadati</taxon>
        <taxon>Pseudomonadota</taxon>
        <taxon>Alphaproteobacteria</taxon>
        <taxon>Rhodobacterales</taxon>
        <taxon>Paracoccaceae</taxon>
        <taxon>Paracoccus</taxon>
    </lineage>
</organism>
<sequence length="427" mass="46767">MRPLEAPDATDVAREVPTTESSAATPCRANTRQAYVSYRTHGETLRTSTLILTDLALRHGGVRAASRAARVPVSTISAALTRVEDSLSLKLVRRSQTGLVPTVQAARLAPAISEMADIARAIHQVGPDEVPECPASLAALFRLAAVTRLGSIRRAASEMGVGQPQLTRQIAQVESNHGQVLLHRGSKGISLTPEGERVVRLIERFELAWRAFTGEATPVYTMASRRFALGSIIPATARGNLAHLVATITSRLYMQKGVTITVASAIAEDLLTGLDTGRFDVVLVDTDLHDPAYRQHELERTPVAIVGRGLPRQRPEQEELTEILARKPFVLQSRRSGLRQRAESFLNRYATPDWRSRIPVVEVDSLPVIVNMVAGGEYRSLLPRSVGKTLSECVALDLPSEFDQFLQLTWKRSPKAERFAQEILSGL</sequence>
<keyword evidence="3" id="KW-0238">DNA-binding</keyword>
<reference evidence="8" key="1">
    <citation type="submission" date="2006-12" db="EMBL/GenBank/DDBJ databases">
        <title>Complete sequence of chromosome 2 of Paracoccus denitrificans PD1222.</title>
        <authorList>
            <person name="Copeland A."/>
            <person name="Lucas S."/>
            <person name="Lapidus A."/>
            <person name="Barry K."/>
            <person name="Detter J.C."/>
            <person name="Glavina del Rio T."/>
            <person name="Hammon N."/>
            <person name="Israni S."/>
            <person name="Dalin E."/>
            <person name="Tice H."/>
            <person name="Pitluck S."/>
            <person name="Munk A.C."/>
            <person name="Brettin T."/>
            <person name="Bruce D."/>
            <person name="Han C."/>
            <person name="Tapia R."/>
            <person name="Gilna P."/>
            <person name="Schmutz J."/>
            <person name="Larimer F."/>
            <person name="Land M."/>
            <person name="Hauser L."/>
            <person name="Kyrpides N."/>
            <person name="Lykidis A."/>
            <person name="Spiro S."/>
            <person name="Richardson D.J."/>
            <person name="Moir J.W.B."/>
            <person name="Ferguson S.J."/>
            <person name="van Spanning R.J.M."/>
            <person name="Richardson P."/>
        </authorList>
    </citation>
    <scope>NUCLEOTIDE SEQUENCE [LARGE SCALE GENOMIC DNA]</scope>
    <source>
        <strain evidence="8">Pd 1222</strain>
    </source>
</reference>
<dbReference type="InterPro" id="IPR005119">
    <property type="entry name" value="LysR_subst-bd"/>
</dbReference>
<dbReference type="eggNOG" id="COG0583">
    <property type="taxonomic scope" value="Bacteria"/>
</dbReference>
<dbReference type="SUPFAM" id="SSF46785">
    <property type="entry name" value="Winged helix' DNA-binding domain"/>
    <property type="match status" value="2"/>
</dbReference>
<evidence type="ECO:0000313" key="8">
    <source>
        <dbReference type="Proteomes" id="UP000000361"/>
    </source>
</evidence>
<accession>A1B7T9</accession>
<dbReference type="EMBL" id="CP000490">
    <property type="protein sequence ID" value="ABL71583.1"/>
    <property type="molecule type" value="Genomic_DNA"/>
</dbReference>
<evidence type="ECO:0000259" key="6">
    <source>
        <dbReference type="PROSITE" id="PS50931"/>
    </source>
</evidence>
<dbReference type="InterPro" id="IPR036390">
    <property type="entry name" value="WH_DNA-bd_sf"/>
</dbReference>
<dbReference type="PANTHER" id="PTHR30126:SF40">
    <property type="entry name" value="HTH-TYPE TRANSCRIPTIONAL REGULATOR GLTR"/>
    <property type="match status" value="1"/>
</dbReference>
<dbReference type="AlphaFoldDB" id="A1B7T9"/>
<feature type="region of interest" description="Disordered" evidence="5">
    <location>
        <begin position="1"/>
        <end position="24"/>
    </location>
</feature>
<feature type="domain" description="HTH lysR-type" evidence="6">
    <location>
        <begin position="143"/>
        <end position="192"/>
    </location>
</feature>
<dbReference type="GO" id="GO:0003700">
    <property type="term" value="F:DNA-binding transcription factor activity"/>
    <property type="evidence" value="ECO:0007669"/>
    <property type="project" value="InterPro"/>
</dbReference>
<dbReference type="STRING" id="318586.Pden_3513"/>
<dbReference type="Gene3D" id="3.40.190.290">
    <property type="match status" value="1"/>
</dbReference>
<protein>
    <submittedName>
        <fullName evidence="7">Transcriptional regulator, LysR family</fullName>
    </submittedName>
</protein>
<comment type="similarity">
    <text evidence="1">Belongs to the LysR transcriptional regulatory family.</text>
</comment>
<name>A1B7T9_PARDP</name>
<evidence type="ECO:0000256" key="3">
    <source>
        <dbReference type="ARBA" id="ARBA00023125"/>
    </source>
</evidence>
<dbReference type="HOGENOM" id="CLU_057092_0_0_5"/>
<dbReference type="PANTHER" id="PTHR30126">
    <property type="entry name" value="HTH-TYPE TRANSCRIPTIONAL REGULATOR"/>
    <property type="match status" value="1"/>
</dbReference>
<dbReference type="KEGG" id="pde:Pden_3513"/>
<dbReference type="OrthoDB" id="7781876at2"/>
<evidence type="ECO:0000256" key="1">
    <source>
        <dbReference type="ARBA" id="ARBA00009437"/>
    </source>
</evidence>
<dbReference type="PROSITE" id="PS50931">
    <property type="entry name" value="HTH_LYSR"/>
    <property type="match status" value="2"/>
</dbReference>